<organism evidence="2 3">
    <name type="scientific">Laedolimicola intestinihominis</name>
    <dbReference type="NCBI Taxonomy" id="3133166"/>
    <lineage>
        <taxon>Bacteria</taxon>
        <taxon>Bacillati</taxon>
        <taxon>Bacillota</taxon>
        <taxon>Clostridia</taxon>
        <taxon>Lachnospirales</taxon>
        <taxon>Lachnospiraceae</taxon>
        <taxon>Laedolimicola</taxon>
    </lineage>
</organism>
<keyword evidence="3" id="KW-1185">Reference proteome</keyword>
<protein>
    <submittedName>
        <fullName evidence="2">AAA family ATPase</fullName>
    </submittedName>
</protein>
<dbReference type="Gene3D" id="3.40.50.300">
    <property type="entry name" value="P-loop containing nucleotide triphosphate hydrolases"/>
    <property type="match status" value="1"/>
</dbReference>
<name>A0ABV1FLB0_9FIRM</name>
<gene>
    <name evidence="2" type="ORF">WMO29_15360</name>
</gene>
<dbReference type="SUPFAM" id="SSF52540">
    <property type="entry name" value="P-loop containing nucleoside triphosphate hydrolases"/>
    <property type="match status" value="1"/>
</dbReference>
<dbReference type="EMBL" id="JBBMFE010000019">
    <property type="protein sequence ID" value="MEQ2473850.1"/>
    <property type="molecule type" value="Genomic_DNA"/>
</dbReference>
<proteinExistence type="predicted"/>
<dbReference type="InterPro" id="IPR038729">
    <property type="entry name" value="Rad50/SbcC_AAA"/>
</dbReference>
<dbReference type="Proteomes" id="UP001438008">
    <property type="component" value="Unassembled WGS sequence"/>
</dbReference>
<accession>A0ABV1FLB0</accession>
<dbReference type="Pfam" id="PF13476">
    <property type="entry name" value="AAA_23"/>
    <property type="match status" value="1"/>
</dbReference>
<dbReference type="InterPro" id="IPR027417">
    <property type="entry name" value="P-loop_NTPase"/>
</dbReference>
<evidence type="ECO:0000313" key="2">
    <source>
        <dbReference type="EMBL" id="MEQ2473850.1"/>
    </source>
</evidence>
<feature type="domain" description="Rad50/SbcC-type AAA" evidence="1">
    <location>
        <begin position="8"/>
        <end position="98"/>
    </location>
</feature>
<comment type="caution">
    <text evidence="2">The sequence shown here is derived from an EMBL/GenBank/DDBJ whole genome shotgun (WGS) entry which is preliminary data.</text>
</comment>
<reference evidence="2 3" key="1">
    <citation type="submission" date="2024-03" db="EMBL/GenBank/DDBJ databases">
        <title>Human intestinal bacterial collection.</title>
        <authorList>
            <person name="Pauvert C."/>
            <person name="Hitch T.C.A."/>
            <person name="Clavel T."/>
        </authorList>
    </citation>
    <scope>NUCLEOTIDE SEQUENCE [LARGE SCALE GENOMIC DNA]</scope>
    <source>
        <strain evidence="2 3">CLA-AA-H132</strain>
    </source>
</reference>
<evidence type="ECO:0000259" key="1">
    <source>
        <dbReference type="Pfam" id="PF13476"/>
    </source>
</evidence>
<sequence>MQYKIVNLRVKNFKCFDNAQFYEFRIEYEKNPIILSGPNGFGKTTFFDAIELIFSKNITRLDKGIEKKTTNLGKNILLNKANEDGYVVLTLRNEQSDFLTIFAKILNNNHKLEVEDSIYYGEIRGLFPLRN</sequence>
<dbReference type="RefSeq" id="WP_349165384.1">
    <property type="nucleotide sequence ID" value="NZ_JBBMFE010000019.1"/>
</dbReference>
<evidence type="ECO:0000313" key="3">
    <source>
        <dbReference type="Proteomes" id="UP001438008"/>
    </source>
</evidence>